<dbReference type="AlphaFoldDB" id="A0A139A4V7"/>
<protein>
    <recommendedName>
        <fullName evidence="4">Carbohydrate-binding module family 48 protein</fullName>
    </recommendedName>
</protein>
<keyword evidence="3" id="KW-1185">Reference proteome</keyword>
<dbReference type="Gene3D" id="2.60.40.10">
    <property type="entry name" value="Immunoglobulins"/>
    <property type="match status" value="1"/>
</dbReference>
<name>A0A139A4V7_GONPJ</name>
<evidence type="ECO:0000313" key="3">
    <source>
        <dbReference type="Proteomes" id="UP000070544"/>
    </source>
</evidence>
<organism evidence="2 3">
    <name type="scientific">Gonapodya prolifera (strain JEL478)</name>
    <name type="common">Monoblepharis prolifera</name>
    <dbReference type="NCBI Taxonomy" id="1344416"/>
    <lineage>
        <taxon>Eukaryota</taxon>
        <taxon>Fungi</taxon>
        <taxon>Fungi incertae sedis</taxon>
        <taxon>Chytridiomycota</taxon>
        <taxon>Chytridiomycota incertae sedis</taxon>
        <taxon>Monoblepharidomycetes</taxon>
        <taxon>Monoblepharidales</taxon>
        <taxon>Gonapodyaceae</taxon>
        <taxon>Gonapodya</taxon>
    </lineage>
</organism>
<feature type="region of interest" description="Disordered" evidence="1">
    <location>
        <begin position="1"/>
        <end position="34"/>
    </location>
</feature>
<evidence type="ECO:0008006" key="4">
    <source>
        <dbReference type="Google" id="ProtNLM"/>
    </source>
</evidence>
<gene>
    <name evidence="2" type="ORF">M427DRAFT_157909</name>
</gene>
<feature type="compositionally biased region" description="Low complexity" evidence="1">
    <location>
        <begin position="12"/>
        <end position="27"/>
    </location>
</feature>
<feature type="compositionally biased region" description="Basic residues" evidence="1">
    <location>
        <begin position="1"/>
        <end position="11"/>
    </location>
</feature>
<accession>A0A139A4V7</accession>
<evidence type="ECO:0000313" key="2">
    <source>
        <dbReference type="EMBL" id="KXS11847.1"/>
    </source>
</evidence>
<dbReference type="InterPro" id="IPR013783">
    <property type="entry name" value="Ig-like_fold"/>
</dbReference>
<sequence length="144" mass="16572">MLRSSRQHTSSRAHQSSPSSTSTGTFSPVLHLTSMSPGRSTQPVEFWIYAPPDVASVSLRWSEDGWQKDIPLGCFTRPPAPSWPRWSKTLHLLKTGSMVQFKFVLVWRDEQGRETKREWWCNEEVKKVVDVDGNVNNVVWTRED</sequence>
<evidence type="ECO:0000256" key="1">
    <source>
        <dbReference type="SAM" id="MobiDB-lite"/>
    </source>
</evidence>
<proteinExistence type="predicted"/>
<dbReference type="Proteomes" id="UP000070544">
    <property type="component" value="Unassembled WGS sequence"/>
</dbReference>
<dbReference type="EMBL" id="KQ965796">
    <property type="protein sequence ID" value="KXS11847.1"/>
    <property type="molecule type" value="Genomic_DNA"/>
</dbReference>
<reference evidence="2 3" key="1">
    <citation type="journal article" date="2015" name="Genome Biol. Evol.">
        <title>Phylogenomic analyses indicate that early fungi evolved digesting cell walls of algal ancestors of land plants.</title>
        <authorList>
            <person name="Chang Y."/>
            <person name="Wang S."/>
            <person name="Sekimoto S."/>
            <person name="Aerts A.L."/>
            <person name="Choi C."/>
            <person name="Clum A."/>
            <person name="LaButti K.M."/>
            <person name="Lindquist E.A."/>
            <person name="Yee Ngan C."/>
            <person name="Ohm R.A."/>
            <person name="Salamov A.A."/>
            <person name="Grigoriev I.V."/>
            <person name="Spatafora J.W."/>
            <person name="Berbee M.L."/>
        </authorList>
    </citation>
    <scope>NUCLEOTIDE SEQUENCE [LARGE SCALE GENOMIC DNA]</scope>
    <source>
        <strain evidence="2 3">JEL478</strain>
    </source>
</reference>